<feature type="chain" id="PRO_5044846210" evidence="2">
    <location>
        <begin position="21"/>
        <end position="359"/>
    </location>
</feature>
<protein>
    <submittedName>
        <fullName evidence="3">Uncharacterized protein</fullName>
    </submittedName>
</protein>
<comment type="caution">
    <text evidence="3">The sequence shown here is derived from an EMBL/GenBank/DDBJ whole genome shotgun (WGS) entry which is preliminary data.</text>
</comment>
<proteinExistence type="predicted"/>
<accession>A0ABD0JY95</accession>
<sequence length="359" mass="40108">MEISLKKVFMLWLYVLAATAQKHCASFVFPHVQSDGILTVKQDDNMTLPFSLETKDCGTLDQFKITVSKKNSDTDVYVDFCDVVHDNGSCVRSLQNGCSCLEGQGKYQINKIVDLTDNTVWVWLTSNGIAAQTYLNVRVLCPPEFGKESVKEVSIAPNNTNSTADVKFSVRTHTKTITKCKLTSFTMRGKQSMMASRPETKDSSQNTKDCISTKERDDTSSEDDSSEPTLATDTEESDEQNTSHTGAVKDSGMGKDLCCPDGRDFRCQVKNRLLYPDSSSWMLWMLLVGTRGSVDGAGPDDYLQPMCSRSSKGDSRPGSYENPASPHYESTSTAYEQLRHVYESFGQWRRRISKILTRD</sequence>
<evidence type="ECO:0000256" key="1">
    <source>
        <dbReference type="SAM" id="MobiDB-lite"/>
    </source>
</evidence>
<keyword evidence="2" id="KW-0732">Signal</keyword>
<evidence type="ECO:0000313" key="4">
    <source>
        <dbReference type="Proteomes" id="UP001519460"/>
    </source>
</evidence>
<dbReference type="Proteomes" id="UP001519460">
    <property type="component" value="Unassembled WGS sequence"/>
</dbReference>
<feature type="region of interest" description="Disordered" evidence="1">
    <location>
        <begin position="188"/>
        <end position="253"/>
    </location>
</feature>
<keyword evidence="4" id="KW-1185">Reference proteome</keyword>
<evidence type="ECO:0000256" key="2">
    <source>
        <dbReference type="SAM" id="SignalP"/>
    </source>
</evidence>
<dbReference type="EMBL" id="JACVVK020000299">
    <property type="protein sequence ID" value="KAK7479611.1"/>
    <property type="molecule type" value="Genomic_DNA"/>
</dbReference>
<name>A0ABD0JY95_9CAEN</name>
<feature type="signal peptide" evidence="2">
    <location>
        <begin position="1"/>
        <end position="20"/>
    </location>
</feature>
<evidence type="ECO:0000313" key="3">
    <source>
        <dbReference type="EMBL" id="KAK7479611.1"/>
    </source>
</evidence>
<dbReference type="AlphaFoldDB" id="A0ABD0JY95"/>
<gene>
    <name evidence="3" type="ORF">BaRGS_00029160</name>
</gene>
<organism evidence="3 4">
    <name type="scientific">Batillaria attramentaria</name>
    <dbReference type="NCBI Taxonomy" id="370345"/>
    <lineage>
        <taxon>Eukaryota</taxon>
        <taxon>Metazoa</taxon>
        <taxon>Spiralia</taxon>
        <taxon>Lophotrochozoa</taxon>
        <taxon>Mollusca</taxon>
        <taxon>Gastropoda</taxon>
        <taxon>Caenogastropoda</taxon>
        <taxon>Sorbeoconcha</taxon>
        <taxon>Cerithioidea</taxon>
        <taxon>Batillariidae</taxon>
        <taxon>Batillaria</taxon>
    </lineage>
</organism>
<feature type="region of interest" description="Disordered" evidence="1">
    <location>
        <begin position="308"/>
        <end position="331"/>
    </location>
</feature>
<reference evidence="3 4" key="1">
    <citation type="journal article" date="2023" name="Sci. Data">
        <title>Genome assembly of the Korean intertidal mud-creeper Batillaria attramentaria.</title>
        <authorList>
            <person name="Patra A.K."/>
            <person name="Ho P.T."/>
            <person name="Jun S."/>
            <person name="Lee S.J."/>
            <person name="Kim Y."/>
            <person name="Won Y.J."/>
        </authorList>
    </citation>
    <scope>NUCLEOTIDE SEQUENCE [LARGE SCALE GENOMIC DNA]</scope>
    <source>
        <strain evidence="3">Wonlab-2016</strain>
    </source>
</reference>